<dbReference type="CDD" id="cd17894">
    <property type="entry name" value="ASADH_USG1_N"/>
    <property type="match status" value="1"/>
</dbReference>
<dbReference type="OrthoDB" id="9805684at2"/>
<organism evidence="3 4">
    <name type="scientific">Chelonobacter oris</name>
    <dbReference type="NCBI Taxonomy" id="505317"/>
    <lineage>
        <taxon>Bacteria</taxon>
        <taxon>Pseudomonadati</taxon>
        <taxon>Pseudomonadota</taxon>
        <taxon>Gammaproteobacteria</taxon>
        <taxon>Pasteurellales</taxon>
        <taxon>Pasteurellaceae</taxon>
        <taxon>Chelonobacter</taxon>
    </lineage>
</organism>
<evidence type="ECO:0000313" key="3">
    <source>
        <dbReference type="EMBL" id="KGQ70665.1"/>
    </source>
</evidence>
<dbReference type="SUPFAM" id="SSF55347">
    <property type="entry name" value="Glyceraldehyde-3-phosphate dehydrogenase-like, C-terminal domain"/>
    <property type="match status" value="1"/>
</dbReference>
<dbReference type="RefSeq" id="WP_034614069.1">
    <property type="nucleotide sequence ID" value="NZ_JSUM01000006.1"/>
</dbReference>
<evidence type="ECO:0000313" key="4">
    <source>
        <dbReference type="Proteomes" id="UP000030380"/>
    </source>
</evidence>
<dbReference type="GO" id="GO:0051287">
    <property type="term" value="F:NAD binding"/>
    <property type="evidence" value="ECO:0007669"/>
    <property type="project" value="InterPro"/>
</dbReference>
<dbReference type="PANTHER" id="PTHR46278">
    <property type="entry name" value="DEHYDROGENASE, PUTATIVE-RELATED"/>
    <property type="match status" value="1"/>
</dbReference>
<comment type="similarity">
    <text evidence="1">Belongs to the aspartate-semialdehyde dehydrogenase family.</text>
</comment>
<dbReference type="PIRSF" id="PIRSF000148">
    <property type="entry name" value="ASA_dh"/>
    <property type="match status" value="1"/>
</dbReference>
<feature type="domain" description="Semialdehyde dehydrogenase NAD-binding" evidence="2">
    <location>
        <begin position="51"/>
        <end position="118"/>
    </location>
</feature>
<keyword evidence="4" id="KW-1185">Reference proteome</keyword>
<dbReference type="SUPFAM" id="SSF51735">
    <property type="entry name" value="NAD(P)-binding Rossmann-fold domains"/>
    <property type="match status" value="1"/>
</dbReference>
<dbReference type="Gene3D" id="3.30.360.10">
    <property type="entry name" value="Dihydrodipicolinate Reductase, domain 2"/>
    <property type="match status" value="1"/>
</dbReference>
<dbReference type="GO" id="GO:0004073">
    <property type="term" value="F:aspartate-semialdehyde dehydrogenase activity"/>
    <property type="evidence" value="ECO:0007669"/>
    <property type="project" value="UniProtKB-EC"/>
</dbReference>
<dbReference type="InterPro" id="IPR000534">
    <property type="entry name" value="Semialdehyde_DH_NAD-bd"/>
</dbReference>
<evidence type="ECO:0000256" key="1">
    <source>
        <dbReference type="ARBA" id="ARBA00010584"/>
    </source>
</evidence>
<proteinExistence type="inferred from homology"/>
<dbReference type="AlphaFoldDB" id="A0A0A3AUF4"/>
<gene>
    <name evidence="3" type="ORF">OA57_04665</name>
</gene>
<dbReference type="STRING" id="505317.OA57_04665"/>
<name>A0A0A3AUF4_9PAST</name>
<evidence type="ECO:0000259" key="2">
    <source>
        <dbReference type="Pfam" id="PF01118"/>
    </source>
</evidence>
<dbReference type="InterPro" id="IPR036291">
    <property type="entry name" value="NAD(P)-bd_dom_sf"/>
</dbReference>
<comment type="caution">
    <text evidence="3">The sequence shown here is derived from an EMBL/GenBank/DDBJ whole genome shotgun (WGS) entry which is preliminary data.</text>
</comment>
<sequence length="325" mass="36075">MQTALNVVIAAEFELAEKIAELLEQGALPIEKLSLAEIYPFGEEQGLRFHNRSVEQQAIEEIDWHDKQYLFFAGESKHAAYVAQAADSGCVVIDLNGVCAVLHDVPLIVPGFNDTQLADLRNRNIVSLADPQISQLILTAGSVLLQGEINRVLVSSMLPASYVNAEQVKKLAGQTARLLNGISLDDGEARLAFDVAPFNLHEPDRLLQQFQKILPNSEIQLIIHQLQSAVFYGLGQQVTALSDYQSDITSWLAAWADNRLLQLHSEQVITPVSHGERYQECDQIHISDVVALDNGIRFWTVCDEQRFSLALLGVKLAETVYLQGY</sequence>
<dbReference type="Gene3D" id="3.40.50.720">
    <property type="entry name" value="NAD(P)-binding Rossmann-like Domain"/>
    <property type="match status" value="1"/>
</dbReference>
<dbReference type="EMBL" id="JSUM01000006">
    <property type="protein sequence ID" value="KGQ70665.1"/>
    <property type="molecule type" value="Genomic_DNA"/>
</dbReference>
<dbReference type="PANTHER" id="PTHR46278:SF2">
    <property type="entry name" value="ASPARTATE-SEMIALDEHYDE DEHYDROGENASE"/>
    <property type="match status" value="1"/>
</dbReference>
<protein>
    <submittedName>
        <fullName evidence="3">Aspartate-semialdehyde dehydrogenase</fullName>
        <ecNumber evidence="3">1.2.1.11</ecNumber>
    </submittedName>
</protein>
<dbReference type="EC" id="1.2.1.11" evidence="3"/>
<accession>A0A0A3AUF4</accession>
<dbReference type="Pfam" id="PF01118">
    <property type="entry name" value="Semialdhyde_dh"/>
    <property type="match status" value="1"/>
</dbReference>
<dbReference type="Proteomes" id="UP000030380">
    <property type="component" value="Unassembled WGS sequence"/>
</dbReference>
<keyword evidence="3" id="KW-0560">Oxidoreductase</keyword>
<reference evidence="3 4" key="1">
    <citation type="submission" date="2014-11" db="EMBL/GenBank/DDBJ databases">
        <title>Draft genome sequence of Chelonobacter oris 1662T, associated with respiratory disease in Hermann's Tortoises.</title>
        <authorList>
            <person name="Kudirkiene E."/>
            <person name="Hansen M.J."/>
            <person name="Bojesen A.M."/>
        </authorList>
    </citation>
    <scope>NUCLEOTIDE SEQUENCE [LARGE SCALE GENOMIC DNA]</scope>
    <source>
        <strain evidence="3 4">1662</strain>
    </source>
</reference>